<keyword evidence="5 7" id="KW-0472">Membrane</keyword>
<reference evidence="8 9" key="1">
    <citation type="submission" date="2023-04" db="EMBL/GenBank/DDBJ databases">
        <title>Marinobulbifer ophiurae gen. nov., sp. Nov., isolate from tissue of brittle star Ophioplocus japonicus.</title>
        <authorList>
            <person name="Kawano K."/>
            <person name="Sawayama S."/>
            <person name="Nakagawa S."/>
        </authorList>
    </citation>
    <scope>NUCLEOTIDE SEQUENCE [LARGE SCALE GENOMIC DNA]</scope>
    <source>
        <strain evidence="8 9">NKW57</strain>
    </source>
</reference>
<name>A0ABQ6LYH0_9GAMM</name>
<feature type="transmembrane region" description="Helical" evidence="7">
    <location>
        <begin position="300"/>
        <end position="322"/>
    </location>
</feature>
<dbReference type="PANTHER" id="PTHR21716:SF64">
    <property type="entry name" value="AI-2 TRANSPORT PROTEIN TQSA"/>
    <property type="match status" value="1"/>
</dbReference>
<keyword evidence="9" id="KW-1185">Reference proteome</keyword>
<accession>A0ABQ6LYH0</accession>
<dbReference type="InterPro" id="IPR002549">
    <property type="entry name" value="AI-2E-like"/>
</dbReference>
<evidence type="ECO:0000313" key="8">
    <source>
        <dbReference type="EMBL" id="GMG87146.1"/>
    </source>
</evidence>
<sequence length="394" mass="42116">MSESQARSVGLATFANTPLTRFLIVAAACVVVLAGMRAAESILVPFLLSLFIAVLCSPPLLWLSRHKVPNGLAILIVLSVIIALFALVSMVVGSSVADFREDLPSYQARLRGQADQWLAWLAAKGIDLDTNIWRDNINPGAVLGFAGNALASFGNMMTNFFLILLTVAFILAEEVGFADKLRSARPNADASVTAIGRFTHAVNRYMAMKTWISMLTGSLALLWCYSIGLDYAPLWGLLAFLFNFIPNLGSIIAAIPPVLLALVQLGVGDAALTAIVYVAINTLIGNILEPRFMGKGLNLSALVVFLSLVFWGWVLGPVGMLLSVPLTMTVKIALESFEETRWIGAMMGSGVASVEALLEHQSAAGRGPEMPSEASPEAAPGEVPEKENEVKNAE</sequence>
<feature type="transmembrane region" description="Helical" evidence="7">
    <location>
        <begin position="234"/>
        <end position="263"/>
    </location>
</feature>
<feature type="transmembrane region" description="Helical" evidence="7">
    <location>
        <begin position="12"/>
        <end position="36"/>
    </location>
</feature>
<evidence type="ECO:0000256" key="1">
    <source>
        <dbReference type="ARBA" id="ARBA00004141"/>
    </source>
</evidence>
<dbReference type="EMBL" id="BSYJ01000003">
    <property type="protein sequence ID" value="GMG87146.1"/>
    <property type="molecule type" value="Genomic_DNA"/>
</dbReference>
<comment type="caution">
    <text evidence="8">The sequence shown here is derived from an EMBL/GenBank/DDBJ whole genome shotgun (WGS) entry which is preliminary data.</text>
</comment>
<feature type="compositionally biased region" description="Basic and acidic residues" evidence="6">
    <location>
        <begin position="383"/>
        <end position="394"/>
    </location>
</feature>
<evidence type="ECO:0000256" key="4">
    <source>
        <dbReference type="ARBA" id="ARBA00022989"/>
    </source>
</evidence>
<feature type="transmembrane region" description="Helical" evidence="7">
    <location>
        <begin position="270"/>
        <end position="288"/>
    </location>
</feature>
<evidence type="ECO:0000256" key="2">
    <source>
        <dbReference type="ARBA" id="ARBA00009773"/>
    </source>
</evidence>
<dbReference type="Pfam" id="PF01594">
    <property type="entry name" value="AI-2E_transport"/>
    <property type="match status" value="1"/>
</dbReference>
<feature type="transmembrane region" description="Helical" evidence="7">
    <location>
        <begin position="72"/>
        <end position="97"/>
    </location>
</feature>
<proteinExistence type="inferred from homology"/>
<gene>
    <name evidence="8" type="ORF">MNKW57_14670</name>
</gene>
<dbReference type="Proteomes" id="UP001224392">
    <property type="component" value="Unassembled WGS sequence"/>
</dbReference>
<feature type="transmembrane region" description="Helical" evidence="7">
    <location>
        <begin position="210"/>
        <end position="228"/>
    </location>
</feature>
<comment type="subcellular location">
    <subcellularLocation>
        <location evidence="1">Membrane</location>
        <topology evidence="1">Multi-pass membrane protein</topology>
    </subcellularLocation>
</comment>
<dbReference type="RefSeq" id="WP_285763784.1">
    <property type="nucleotide sequence ID" value="NZ_BSYJ01000003.1"/>
</dbReference>
<dbReference type="PANTHER" id="PTHR21716">
    <property type="entry name" value="TRANSMEMBRANE PROTEIN"/>
    <property type="match status" value="1"/>
</dbReference>
<organism evidence="8 9">
    <name type="scientific">Biformimicrobium ophioploci</name>
    <dbReference type="NCBI Taxonomy" id="3036711"/>
    <lineage>
        <taxon>Bacteria</taxon>
        <taxon>Pseudomonadati</taxon>
        <taxon>Pseudomonadota</taxon>
        <taxon>Gammaproteobacteria</taxon>
        <taxon>Cellvibrionales</taxon>
        <taxon>Microbulbiferaceae</taxon>
        <taxon>Biformimicrobium</taxon>
    </lineage>
</organism>
<comment type="similarity">
    <text evidence="2">Belongs to the autoinducer-2 exporter (AI-2E) (TC 2.A.86) family.</text>
</comment>
<evidence type="ECO:0000256" key="6">
    <source>
        <dbReference type="SAM" id="MobiDB-lite"/>
    </source>
</evidence>
<evidence type="ECO:0000256" key="5">
    <source>
        <dbReference type="ARBA" id="ARBA00023136"/>
    </source>
</evidence>
<keyword evidence="4 7" id="KW-1133">Transmembrane helix</keyword>
<feature type="transmembrane region" description="Helical" evidence="7">
    <location>
        <begin position="149"/>
        <end position="172"/>
    </location>
</feature>
<feature type="region of interest" description="Disordered" evidence="6">
    <location>
        <begin position="362"/>
        <end position="394"/>
    </location>
</feature>
<keyword evidence="3 7" id="KW-0812">Transmembrane</keyword>
<protein>
    <submittedName>
        <fullName evidence="8">AI-2E family transporter</fullName>
    </submittedName>
</protein>
<evidence type="ECO:0000256" key="3">
    <source>
        <dbReference type="ARBA" id="ARBA00022692"/>
    </source>
</evidence>
<evidence type="ECO:0000313" key="9">
    <source>
        <dbReference type="Proteomes" id="UP001224392"/>
    </source>
</evidence>
<feature type="transmembrane region" description="Helical" evidence="7">
    <location>
        <begin position="42"/>
        <end position="63"/>
    </location>
</feature>
<evidence type="ECO:0000256" key="7">
    <source>
        <dbReference type="SAM" id="Phobius"/>
    </source>
</evidence>